<sequence>MLKFLRFFFSFLILSLCLCSPAPKQEISSFSKLKKPDVLWIVLDSFRGDLIGRYGVTDELEKFSSQSYVFKNHLVNSSWTRPSTLVFFTGKYASRNPVNFWDYPAPKSEAEAFYVSEPNPLPKVLKEKGMYTVMVGNNPFLTDRNGLGVDVGFESLNDFSHLTNDTPVITRKALDVVSQLSERKKTHPQKNFFFFLNFNDPHKPYTPPPGYDSKIKTDEILDEKKRDYLGEVAYVDDQLKIIFDTLKEKGLWDNTLILITADHGEVMNFAHSISPFTGTNTYYGHGQDLFLENIHVPLLLKLPHQKDHKTIVTRTRSIDIYPTILEVLGLKPRSDTDGKSLIPVMNGSETKDRMYYGETRSTQGIGRENHFLLQKSYRFHELGKFWEGAVGKEVFYYYDIQRDPDQVFPFKFFDISEVKDSALTEEQKRKIEALWKEIRKIEPKLPIYHVRINRGANDPSMLSCKVLISAGQIRMIDSFPETDILQWNKSPRSLELIWNSDPSKKGKTDFIEFSFEVYPDVSFPNFSFFVNGVRKNEEKLGIGSFDLSPNGCYFNCESLFDAPIGSPEPSSETRMQIWRVGANKKEYSRADRLETDALEILRKQGYVQ</sequence>
<comment type="caution">
    <text evidence="3">The sequence shown here is derived from an EMBL/GenBank/DDBJ whole genome shotgun (WGS) entry which is preliminary data.</text>
</comment>
<dbReference type="Gene3D" id="3.40.720.10">
    <property type="entry name" value="Alkaline Phosphatase, subunit A"/>
    <property type="match status" value="1"/>
</dbReference>
<gene>
    <name evidence="3" type="ORF">EHS15_10875</name>
</gene>
<accession>A0A4R9LZJ4</accession>
<organism evidence="3 4">
    <name type="scientific">Leptospira idonii</name>
    <dbReference type="NCBI Taxonomy" id="1193500"/>
    <lineage>
        <taxon>Bacteria</taxon>
        <taxon>Pseudomonadati</taxon>
        <taxon>Spirochaetota</taxon>
        <taxon>Spirochaetia</taxon>
        <taxon>Leptospirales</taxon>
        <taxon>Leptospiraceae</taxon>
        <taxon>Leptospira</taxon>
    </lineage>
</organism>
<dbReference type="InterPro" id="IPR000917">
    <property type="entry name" value="Sulfatase_N"/>
</dbReference>
<proteinExistence type="predicted"/>
<feature type="chain" id="PRO_5020813369" evidence="1">
    <location>
        <begin position="25"/>
        <end position="608"/>
    </location>
</feature>
<evidence type="ECO:0000256" key="1">
    <source>
        <dbReference type="SAM" id="SignalP"/>
    </source>
</evidence>
<protein>
    <submittedName>
        <fullName evidence="3">Sulfatase</fullName>
    </submittedName>
</protein>
<dbReference type="InterPro" id="IPR017850">
    <property type="entry name" value="Alkaline_phosphatase_core_sf"/>
</dbReference>
<dbReference type="SUPFAM" id="SSF53649">
    <property type="entry name" value="Alkaline phosphatase-like"/>
    <property type="match status" value="1"/>
</dbReference>
<keyword evidence="4" id="KW-1185">Reference proteome</keyword>
<dbReference type="InterPro" id="IPR052701">
    <property type="entry name" value="GAG_Ulvan_Degrading_Sulfatases"/>
</dbReference>
<reference evidence="3" key="1">
    <citation type="journal article" date="2019" name="PLoS Negl. Trop. Dis.">
        <title>Revisiting the worldwide diversity of Leptospira species in the environment.</title>
        <authorList>
            <person name="Vincent A.T."/>
            <person name="Schiettekatte O."/>
            <person name="Bourhy P."/>
            <person name="Veyrier F.J."/>
            <person name="Picardeau M."/>
        </authorList>
    </citation>
    <scope>NUCLEOTIDE SEQUENCE [LARGE SCALE GENOMIC DNA]</scope>
    <source>
        <strain evidence="3">201300427</strain>
    </source>
</reference>
<keyword evidence="1" id="KW-0732">Signal</keyword>
<feature type="signal peptide" evidence="1">
    <location>
        <begin position="1"/>
        <end position="24"/>
    </location>
</feature>
<dbReference type="EMBL" id="RQHW01000042">
    <property type="protein sequence ID" value="TGN18915.1"/>
    <property type="molecule type" value="Genomic_DNA"/>
</dbReference>
<evidence type="ECO:0000313" key="4">
    <source>
        <dbReference type="Proteomes" id="UP000298058"/>
    </source>
</evidence>
<feature type="domain" description="Sulfatase N-terminal" evidence="2">
    <location>
        <begin position="36"/>
        <end position="329"/>
    </location>
</feature>
<dbReference type="AlphaFoldDB" id="A0A4R9LZJ4"/>
<dbReference type="Pfam" id="PF00884">
    <property type="entry name" value="Sulfatase"/>
    <property type="match status" value="1"/>
</dbReference>
<dbReference type="OrthoDB" id="312425at2"/>
<dbReference type="PANTHER" id="PTHR43751">
    <property type="entry name" value="SULFATASE"/>
    <property type="match status" value="1"/>
</dbReference>
<dbReference type="PANTHER" id="PTHR43751:SF3">
    <property type="entry name" value="SULFATASE N-TERMINAL DOMAIN-CONTAINING PROTEIN"/>
    <property type="match status" value="1"/>
</dbReference>
<evidence type="ECO:0000313" key="3">
    <source>
        <dbReference type="EMBL" id="TGN18915.1"/>
    </source>
</evidence>
<name>A0A4R9LZJ4_9LEPT</name>
<dbReference type="CDD" id="cd16148">
    <property type="entry name" value="sulfatase_like"/>
    <property type="match status" value="1"/>
</dbReference>
<dbReference type="Proteomes" id="UP000298058">
    <property type="component" value="Unassembled WGS sequence"/>
</dbReference>
<evidence type="ECO:0000259" key="2">
    <source>
        <dbReference type="Pfam" id="PF00884"/>
    </source>
</evidence>